<dbReference type="Gene3D" id="1.10.1200.10">
    <property type="entry name" value="ACP-like"/>
    <property type="match status" value="1"/>
</dbReference>
<dbReference type="InterPro" id="IPR045851">
    <property type="entry name" value="AMP-bd_C_sf"/>
</dbReference>
<dbReference type="PROSITE" id="PS50075">
    <property type="entry name" value="CARRIER"/>
    <property type="match status" value="1"/>
</dbReference>
<keyword evidence="2" id="KW-0597">Phosphoprotein</keyword>
<feature type="domain" description="Carrier" evidence="3">
    <location>
        <begin position="544"/>
        <end position="621"/>
    </location>
</feature>
<reference evidence="4 5" key="1">
    <citation type="submission" date="2018-05" db="EMBL/GenBank/DDBJ databases">
        <title>Evolution of GPA BGCs.</title>
        <authorList>
            <person name="Waglechner N."/>
            <person name="Wright G.D."/>
        </authorList>
    </citation>
    <scope>NUCLEOTIDE SEQUENCE [LARGE SCALE GENOMIC DNA]</scope>
    <source>
        <strain evidence="4 5">A82846</strain>
    </source>
</reference>
<dbReference type="Gene3D" id="3.30.300.30">
    <property type="match status" value="1"/>
</dbReference>
<dbReference type="InterPro" id="IPR000873">
    <property type="entry name" value="AMP-dep_synth/lig_dom"/>
</dbReference>
<dbReference type="EMBL" id="QHKI01000111">
    <property type="protein sequence ID" value="RSM61932.1"/>
    <property type="molecule type" value="Genomic_DNA"/>
</dbReference>
<dbReference type="GO" id="GO:0044550">
    <property type="term" value="P:secondary metabolite biosynthetic process"/>
    <property type="evidence" value="ECO:0007669"/>
    <property type="project" value="TreeGrafter"/>
</dbReference>
<dbReference type="AlphaFoldDB" id="A0A428Y2Y0"/>
<dbReference type="NCBIfam" id="TIGR01733">
    <property type="entry name" value="AA-adenyl-dom"/>
    <property type="match status" value="1"/>
</dbReference>
<dbReference type="InterPro" id="IPR009081">
    <property type="entry name" value="PP-bd_ACP"/>
</dbReference>
<evidence type="ECO:0000313" key="5">
    <source>
        <dbReference type="Proteomes" id="UP000287547"/>
    </source>
</evidence>
<dbReference type="InterPro" id="IPR020806">
    <property type="entry name" value="PKS_PP-bd"/>
</dbReference>
<dbReference type="InterPro" id="IPR020845">
    <property type="entry name" value="AMP-binding_CS"/>
</dbReference>
<dbReference type="GO" id="GO:0031177">
    <property type="term" value="F:phosphopantetheine binding"/>
    <property type="evidence" value="ECO:0007669"/>
    <property type="project" value="InterPro"/>
</dbReference>
<dbReference type="SUPFAM" id="SSF47336">
    <property type="entry name" value="ACP-like"/>
    <property type="match status" value="1"/>
</dbReference>
<dbReference type="CDD" id="cd12117">
    <property type="entry name" value="A_NRPS_Srf_like"/>
    <property type="match status" value="1"/>
</dbReference>
<dbReference type="SUPFAM" id="SSF56801">
    <property type="entry name" value="Acetyl-CoA synthetase-like"/>
    <property type="match status" value="1"/>
</dbReference>
<organism evidence="4 5">
    <name type="scientific">Kibdelosporangium aridum</name>
    <dbReference type="NCBI Taxonomy" id="2030"/>
    <lineage>
        <taxon>Bacteria</taxon>
        <taxon>Bacillati</taxon>
        <taxon>Actinomycetota</taxon>
        <taxon>Actinomycetes</taxon>
        <taxon>Pseudonocardiales</taxon>
        <taxon>Pseudonocardiaceae</taxon>
        <taxon>Kibdelosporangium</taxon>
    </lineage>
</organism>
<sequence length="626" mass="67146">MPILVVTPKPGSRNFSANSSRPLSMPLGGLNGEDTAAVGYMSTGSSLVDLLARWVRQTPSACAVRAGDTQLSYRELDRRANAVAHQLVAEGVHIGQKVGLCGHRGVEAVVAMVAILKAGAAYVPLDAAYPTARLAMMAEDTELSCVVEIGDTRFPLTQVRTVAMAQEEAGTAPALARPLTGADLAYVMFTSGSTGRPKAVGAPHRAVSRLVLNTNYVSINQDDTLLHHSSLSFDASTFELWGALLNGACLVIATPHMLFSPNELHQLLRRESVTVGFVTTAVFHQLAAERPGVFGDMHTLIVGGEVVSPALVRSVLADHPPRRLLNAYGPTENTAFSTTYLMNDLPEDAETVPIGFPIASTTCHVLRHDGSRADVGERGELAVGGDGLAVGYINDSALTAEKFVPDPFGSGRLYRTGDVCSVRPDGCIEFHGRFDTQVKLHGHRIELAEVESELRALPGITDVVVTKQQTPTDAQLVAYVVAASDREPPPAATLRSLLSDRLPRYAVPAVYRLVDRFPMTPQGKVDRSALAAPQPDRSVEVVGDTLLDQVRSVWLRTLRARGLTPVIEPDSTLFDVGGTSFDVLSIHDELATRFEAAELTPLDLFTYPTLRGYSEYLTGLLGGESR</sequence>
<dbReference type="Gene3D" id="3.40.50.980">
    <property type="match status" value="2"/>
</dbReference>
<gene>
    <name evidence="4" type="ORF">DMH04_53540</name>
</gene>
<evidence type="ECO:0000313" key="4">
    <source>
        <dbReference type="EMBL" id="RSM61932.1"/>
    </source>
</evidence>
<dbReference type="PROSITE" id="PS00455">
    <property type="entry name" value="AMP_BINDING"/>
    <property type="match status" value="1"/>
</dbReference>
<evidence type="ECO:0000256" key="2">
    <source>
        <dbReference type="ARBA" id="ARBA00022553"/>
    </source>
</evidence>
<accession>A0A428Y2Y0</accession>
<dbReference type="Gene3D" id="2.30.38.10">
    <property type="entry name" value="Luciferase, Domain 3"/>
    <property type="match status" value="1"/>
</dbReference>
<proteinExistence type="predicted"/>
<evidence type="ECO:0000259" key="3">
    <source>
        <dbReference type="PROSITE" id="PS50075"/>
    </source>
</evidence>
<dbReference type="FunFam" id="3.40.50.980:FF:000001">
    <property type="entry name" value="Non-ribosomal peptide synthetase"/>
    <property type="match status" value="1"/>
</dbReference>
<dbReference type="PANTHER" id="PTHR45527">
    <property type="entry name" value="NONRIBOSOMAL PEPTIDE SYNTHETASE"/>
    <property type="match status" value="1"/>
</dbReference>
<dbReference type="InterPro" id="IPR010071">
    <property type="entry name" value="AA_adenyl_dom"/>
</dbReference>
<evidence type="ECO:0000256" key="1">
    <source>
        <dbReference type="ARBA" id="ARBA00022450"/>
    </source>
</evidence>
<dbReference type="GO" id="GO:0043041">
    <property type="term" value="P:amino acid activation for nonribosomal peptide biosynthetic process"/>
    <property type="evidence" value="ECO:0007669"/>
    <property type="project" value="TreeGrafter"/>
</dbReference>
<dbReference type="Pfam" id="PF00501">
    <property type="entry name" value="AMP-binding"/>
    <property type="match status" value="1"/>
</dbReference>
<dbReference type="Pfam" id="PF00550">
    <property type="entry name" value="PP-binding"/>
    <property type="match status" value="1"/>
</dbReference>
<dbReference type="OrthoDB" id="3243414at2"/>
<name>A0A428Y2Y0_KIBAR</name>
<dbReference type="Pfam" id="PF13193">
    <property type="entry name" value="AMP-binding_C"/>
    <property type="match status" value="1"/>
</dbReference>
<comment type="caution">
    <text evidence="4">The sequence shown here is derived from an EMBL/GenBank/DDBJ whole genome shotgun (WGS) entry which is preliminary data.</text>
</comment>
<dbReference type="SMART" id="SM00823">
    <property type="entry name" value="PKS_PP"/>
    <property type="match status" value="1"/>
</dbReference>
<dbReference type="InterPro" id="IPR025110">
    <property type="entry name" value="AMP-bd_C"/>
</dbReference>
<dbReference type="InterPro" id="IPR036736">
    <property type="entry name" value="ACP-like_sf"/>
</dbReference>
<dbReference type="GO" id="GO:0005737">
    <property type="term" value="C:cytoplasm"/>
    <property type="evidence" value="ECO:0007669"/>
    <property type="project" value="TreeGrafter"/>
</dbReference>
<dbReference type="Proteomes" id="UP000287547">
    <property type="component" value="Unassembled WGS sequence"/>
</dbReference>
<keyword evidence="1" id="KW-0596">Phosphopantetheine</keyword>
<protein>
    <recommendedName>
        <fullName evidence="3">Carrier domain-containing protein</fullName>
    </recommendedName>
</protein>
<dbReference type="PANTHER" id="PTHR45527:SF1">
    <property type="entry name" value="FATTY ACID SYNTHASE"/>
    <property type="match status" value="1"/>
</dbReference>